<name>A0A852VK74_9MICO</name>
<dbReference type="InterPro" id="IPR041694">
    <property type="entry name" value="ADH_N_2"/>
</dbReference>
<dbReference type="InterPro" id="IPR013149">
    <property type="entry name" value="ADH-like_C"/>
</dbReference>
<dbReference type="SUPFAM" id="SSF50129">
    <property type="entry name" value="GroES-like"/>
    <property type="match status" value="1"/>
</dbReference>
<evidence type="ECO:0000313" key="3">
    <source>
        <dbReference type="EMBL" id="NYF97462.1"/>
    </source>
</evidence>
<comment type="caution">
    <text evidence="3">The sequence shown here is derived from an EMBL/GenBank/DDBJ whole genome shotgun (WGS) entry which is preliminary data.</text>
</comment>
<dbReference type="InterPro" id="IPR045010">
    <property type="entry name" value="MDR_fam"/>
</dbReference>
<gene>
    <name evidence="3" type="ORF">BJY20_000854</name>
</gene>
<dbReference type="SMART" id="SM00829">
    <property type="entry name" value="PKS_ER"/>
    <property type="match status" value="1"/>
</dbReference>
<sequence>MNDPEASNECIVLARVPGETLEPADFELRGEQLALTDPGGDVTVAASTFGLNAGLRTRLGTGHSTTLGPAIDPGDTPRSDAIGTVTASDRPDIQVGDLVTGLLPWARVSTVDGGGLRVLSPDADPLRHLTILGHVGKTAHTALMTVGRLRAGETVWIPAAAGGVGSCAVQIALRAGAHVIASAGSPAKLDHLRDTLGVADVFDRHEDLAQALERHAPDGLDVYLDLVGGDSLRTGLEMLREHGRAVVAGLAGAAPTRPILQDSAELISRRISMIGMSVTDYPHAQSDLEAFVEHHEERRPFVASATTHHGLAEMPRAFCALFSSEVIGRGVVDLRNEPGPATPGPRS</sequence>
<dbReference type="SUPFAM" id="SSF51735">
    <property type="entry name" value="NAD(P)-binding Rossmann-fold domains"/>
    <property type="match status" value="1"/>
</dbReference>
<feature type="domain" description="Enoyl reductase (ER)" evidence="2">
    <location>
        <begin position="19"/>
        <end position="332"/>
    </location>
</feature>
<dbReference type="Pfam" id="PF00107">
    <property type="entry name" value="ADH_zinc_N"/>
    <property type="match status" value="1"/>
</dbReference>
<protein>
    <recommendedName>
        <fullName evidence="2">Enoyl reductase (ER) domain-containing protein</fullName>
    </recommendedName>
</protein>
<dbReference type="GO" id="GO:0016628">
    <property type="term" value="F:oxidoreductase activity, acting on the CH-CH group of donors, NAD or NADP as acceptor"/>
    <property type="evidence" value="ECO:0007669"/>
    <property type="project" value="InterPro"/>
</dbReference>
<dbReference type="EMBL" id="JACCAE010000001">
    <property type="protein sequence ID" value="NYF97462.1"/>
    <property type="molecule type" value="Genomic_DNA"/>
</dbReference>
<evidence type="ECO:0000313" key="4">
    <source>
        <dbReference type="Proteomes" id="UP000554054"/>
    </source>
</evidence>
<dbReference type="PANTHER" id="PTHR43205">
    <property type="entry name" value="PROSTAGLANDIN REDUCTASE"/>
    <property type="match status" value="1"/>
</dbReference>
<keyword evidence="4" id="KW-1185">Reference proteome</keyword>
<dbReference type="Gene3D" id="3.90.180.10">
    <property type="entry name" value="Medium-chain alcohol dehydrogenases, catalytic domain"/>
    <property type="match status" value="1"/>
</dbReference>
<dbReference type="Gene3D" id="3.40.50.720">
    <property type="entry name" value="NAD(P)-binding Rossmann-like Domain"/>
    <property type="match status" value="1"/>
</dbReference>
<dbReference type="Pfam" id="PF16884">
    <property type="entry name" value="ADH_N_2"/>
    <property type="match status" value="1"/>
</dbReference>
<dbReference type="RefSeq" id="WP_185990396.1">
    <property type="nucleotide sequence ID" value="NZ_JACCAE010000001.1"/>
</dbReference>
<reference evidence="3 4" key="1">
    <citation type="submission" date="2020-07" db="EMBL/GenBank/DDBJ databases">
        <title>Sequencing the genomes of 1000 actinobacteria strains.</title>
        <authorList>
            <person name="Klenk H.-P."/>
        </authorList>
    </citation>
    <scope>NUCLEOTIDE SEQUENCE [LARGE SCALE GENOMIC DNA]</scope>
    <source>
        <strain evidence="3 4">DSM 26154</strain>
    </source>
</reference>
<dbReference type="InterPro" id="IPR036291">
    <property type="entry name" value="NAD(P)-bd_dom_sf"/>
</dbReference>
<dbReference type="AlphaFoldDB" id="A0A852VK74"/>
<accession>A0A852VK74</accession>
<dbReference type="InterPro" id="IPR020843">
    <property type="entry name" value="ER"/>
</dbReference>
<evidence type="ECO:0000256" key="1">
    <source>
        <dbReference type="ARBA" id="ARBA00023002"/>
    </source>
</evidence>
<evidence type="ECO:0000259" key="2">
    <source>
        <dbReference type="SMART" id="SM00829"/>
    </source>
</evidence>
<organism evidence="3 4">
    <name type="scientific">Janibacter cremeus</name>
    <dbReference type="NCBI Taxonomy" id="1285192"/>
    <lineage>
        <taxon>Bacteria</taxon>
        <taxon>Bacillati</taxon>
        <taxon>Actinomycetota</taxon>
        <taxon>Actinomycetes</taxon>
        <taxon>Micrococcales</taxon>
        <taxon>Intrasporangiaceae</taxon>
        <taxon>Janibacter</taxon>
    </lineage>
</organism>
<keyword evidence="1" id="KW-0560">Oxidoreductase</keyword>
<dbReference type="Proteomes" id="UP000554054">
    <property type="component" value="Unassembled WGS sequence"/>
</dbReference>
<dbReference type="PANTHER" id="PTHR43205:SF7">
    <property type="entry name" value="PROSTAGLANDIN REDUCTASE 1"/>
    <property type="match status" value="1"/>
</dbReference>
<proteinExistence type="predicted"/>
<dbReference type="InterPro" id="IPR011032">
    <property type="entry name" value="GroES-like_sf"/>
</dbReference>
<dbReference type="CDD" id="cd05288">
    <property type="entry name" value="PGDH"/>
    <property type="match status" value="1"/>
</dbReference>